<comment type="caution">
    <text evidence="1">The sequence shown here is derived from an EMBL/GenBank/DDBJ whole genome shotgun (WGS) entry which is preliminary data.</text>
</comment>
<dbReference type="Proteomes" id="UP001433508">
    <property type="component" value="Unassembled WGS sequence"/>
</dbReference>
<gene>
    <name evidence="1" type="ORF">V1525DRAFT_410964</name>
</gene>
<sequence length="258" mass="28638">MKATGRTPTPSDGSTASRSTSLKQKLLVRDGWISPVGLVMDPEAPEDIIPAPDQDYDYLEVAHIIPFSASSRSSLTTMLSRFTGEDISDLLSGANIDDPSNALLLPPGSHKFFDAFQFGLEYQNSHYFLRKAPGVRLNRQLRLHDAGDEITFGRQSRRVPPPSPVFCNLQLSWAAEIIDMILKDEDEFNRGSVEGDYWHRVGASYLRRKLGALQGSNRISTDGYDDDSDSSLKVLSIWANTASRVGPFRYPVVSDQLD</sequence>
<keyword evidence="2" id="KW-1185">Reference proteome</keyword>
<name>A0ACC3STX9_LIPKO</name>
<accession>A0ACC3STX9</accession>
<protein>
    <submittedName>
        <fullName evidence="1">Uncharacterized protein</fullName>
    </submittedName>
</protein>
<proteinExistence type="predicted"/>
<reference evidence="2" key="1">
    <citation type="journal article" date="2024" name="Front. Bioeng. Biotechnol.">
        <title>Genome-scale model development and genomic sequencing of the oleaginous clade Lipomyces.</title>
        <authorList>
            <person name="Czajka J.J."/>
            <person name="Han Y."/>
            <person name="Kim J."/>
            <person name="Mondo S.J."/>
            <person name="Hofstad B.A."/>
            <person name="Robles A."/>
            <person name="Haridas S."/>
            <person name="Riley R."/>
            <person name="LaButti K."/>
            <person name="Pangilinan J."/>
            <person name="Andreopoulos W."/>
            <person name="Lipzen A."/>
            <person name="Yan J."/>
            <person name="Wang M."/>
            <person name="Ng V."/>
            <person name="Grigoriev I.V."/>
            <person name="Spatafora J.W."/>
            <person name="Magnuson J.K."/>
            <person name="Baker S.E."/>
            <person name="Pomraning K.R."/>
        </authorList>
    </citation>
    <scope>NUCLEOTIDE SEQUENCE [LARGE SCALE GENOMIC DNA]</scope>
    <source>
        <strain evidence="2">CBS 7786</strain>
    </source>
</reference>
<evidence type="ECO:0000313" key="1">
    <source>
        <dbReference type="EMBL" id="KAK9235099.1"/>
    </source>
</evidence>
<organism evidence="1 2">
    <name type="scientific">Lipomyces kononenkoae</name>
    <name type="common">Yeast</name>
    <dbReference type="NCBI Taxonomy" id="34357"/>
    <lineage>
        <taxon>Eukaryota</taxon>
        <taxon>Fungi</taxon>
        <taxon>Dikarya</taxon>
        <taxon>Ascomycota</taxon>
        <taxon>Saccharomycotina</taxon>
        <taxon>Lipomycetes</taxon>
        <taxon>Lipomycetales</taxon>
        <taxon>Lipomycetaceae</taxon>
        <taxon>Lipomyces</taxon>
    </lineage>
</organism>
<dbReference type="EMBL" id="MU971431">
    <property type="protein sequence ID" value="KAK9235099.1"/>
    <property type="molecule type" value="Genomic_DNA"/>
</dbReference>
<evidence type="ECO:0000313" key="2">
    <source>
        <dbReference type="Proteomes" id="UP001433508"/>
    </source>
</evidence>